<protein>
    <recommendedName>
        <fullName evidence="3">Four helix bundle protein</fullName>
    </recommendedName>
</protein>
<evidence type="ECO:0008006" key="3">
    <source>
        <dbReference type="Google" id="ProtNLM"/>
    </source>
</evidence>
<dbReference type="AlphaFoldDB" id="A0A2H0V325"/>
<dbReference type="Gene3D" id="1.20.1440.60">
    <property type="entry name" value="23S rRNA-intervening sequence"/>
    <property type="match status" value="1"/>
</dbReference>
<dbReference type="Proteomes" id="UP000228626">
    <property type="component" value="Unassembled WGS sequence"/>
</dbReference>
<proteinExistence type="predicted"/>
<accession>A0A2H0V325</accession>
<dbReference type="SUPFAM" id="SSF158446">
    <property type="entry name" value="IVS-encoded protein-like"/>
    <property type="match status" value="1"/>
</dbReference>
<dbReference type="EMBL" id="PFAR01000005">
    <property type="protein sequence ID" value="PIR93496.1"/>
    <property type="molecule type" value="Genomic_DNA"/>
</dbReference>
<comment type="caution">
    <text evidence="1">The sequence shown here is derived from an EMBL/GenBank/DDBJ whole genome shotgun (WGS) entry which is preliminary data.</text>
</comment>
<sequence length="54" mass="6691">MITTVDFKKKFRFRDFQVYKDARQFVKELKNLSKIKFPKEEQYCLTSQLWRALV</sequence>
<evidence type="ECO:0000313" key="1">
    <source>
        <dbReference type="EMBL" id="PIR93496.1"/>
    </source>
</evidence>
<dbReference type="InterPro" id="IPR036583">
    <property type="entry name" value="23S_rRNA_IVS_sf"/>
</dbReference>
<gene>
    <name evidence="1" type="ORF">COT99_00300</name>
</gene>
<name>A0A2H0V325_9BACT</name>
<evidence type="ECO:0000313" key="2">
    <source>
        <dbReference type="Proteomes" id="UP000228626"/>
    </source>
</evidence>
<reference evidence="2" key="1">
    <citation type="submission" date="2017-09" db="EMBL/GenBank/DDBJ databases">
        <title>Depth-based differentiation of microbial function through sediment-hosted aquifers and enrichment of novel symbionts in the deep terrestrial subsurface.</title>
        <authorList>
            <person name="Probst A.J."/>
            <person name="Ladd B."/>
            <person name="Jarett J.K."/>
            <person name="Geller-Mcgrath D.E."/>
            <person name="Sieber C.M.K."/>
            <person name="Emerson J.B."/>
            <person name="Anantharaman K."/>
            <person name="Thomas B.C."/>
            <person name="Malmstrom R."/>
            <person name="Stieglmeier M."/>
            <person name="Klingl A."/>
            <person name="Woyke T."/>
            <person name="Ryan C.M."/>
            <person name="Banfield J.F."/>
        </authorList>
    </citation>
    <scope>NUCLEOTIDE SEQUENCE [LARGE SCALE GENOMIC DNA]</scope>
</reference>
<organism evidence="1 2">
    <name type="scientific">Candidatus Falkowbacteria bacterium CG10_big_fil_rev_8_21_14_0_10_43_10</name>
    <dbReference type="NCBI Taxonomy" id="1974567"/>
    <lineage>
        <taxon>Bacteria</taxon>
        <taxon>Candidatus Falkowiibacteriota</taxon>
    </lineage>
</organism>